<evidence type="ECO:0000256" key="2">
    <source>
        <dbReference type="ARBA" id="ARBA00022475"/>
    </source>
</evidence>
<feature type="transmembrane region" description="Helical" evidence="10">
    <location>
        <begin position="48"/>
        <end position="74"/>
    </location>
</feature>
<evidence type="ECO:0000256" key="7">
    <source>
        <dbReference type="ARBA" id="ARBA00023136"/>
    </source>
</evidence>
<evidence type="ECO:0000256" key="1">
    <source>
        <dbReference type="ARBA" id="ARBA00004651"/>
    </source>
</evidence>
<dbReference type="InterPro" id="IPR004117">
    <property type="entry name" value="7tm6_olfct_rcpt"/>
</dbReference>
<evidence type="ECO:0000256" key="3">
    <source>
        <dbReference type="ARBA" id="ARBA00022606"/>
    </source>
</evidence>
<dbReference type="Proteomes" id="UP001607303">
    <property type="component" value="Unassembled WGS sequence"/>
</dbReference>
<dbReference type="EMBL" id="JAYRBN010000115">
    <property type="protein sequence ID" value="KAL2723012.1"/>
    <property type="molecule type" value="Genomic_DNA"/>
</dbReference>
<evidence type="ECO:0000313" key="11">
    <source>
        <dbReference type="EMBL" id="KAL2723012.1"/>
    </source>
</evidence>
<dbReference type="AlphaFoldDB" id="A0ABD2AQV9"/>
<name>A0ABD2AQV9_VESMC</name>
<keyword evidence="5" id="KW-0552">Olfaction</keyword>
<keyword evidence="8" id="KW-0675">Receptor</keyword>
<dbReference type="GO" id="GO:0007608">
    <property type="term" value="P:sensory perception of smell"/>
    <property type="evidence" value="ECO:0007669"/>
    <property type="project" value="UniProtKB-KW"/>
</dbReference>
<dbReference type="Pfam" id="PF02949">
    <property type="entry name" value="7tm_6"/>
    <property type="match status" value="4"/>
</dbReference>
<evidence type="ECO:0000256" key="5">
    <source>
        <dbReference type="ARBA" id="ARBA00022725"/>
    </source>
</evidence>
<feature type="transmembrane region" description="Helical" evidence="10">
    <location>
        <begin position="874"/>
        <end position="897"/>
    </location>
</feature>
<feature type="transmembrane region" description="Helical" evidence="10">
    <location>
        <begin position="453"/>
        <end position="471"/>
    </location>
</feature>
<evidence type="ECO:0000256" key="9">
    <source>
        <dbReference type="ARBA" id="ARBA00023224"/>
    </source>
</evidence>
<keyword evidence="2" id="KW-1003">Cell membrane</keyword>
<evidence type="ECO:0000313" key="12">
    <source>
        <dbReference type="Proteomes" id="UP001607303"/>
    </source>
</evidence>
<dbReference type="PANTHER" id="PTHR21137">
    <property type="entry name" value="ODORANT RECEPTOR"/>
    <property type="match status" value="1"/>
</dbReference>
<keyword evidence="6 10" id="KW-1133">Transmembrane helix</keyword>
<evidence type="ECO:0000256" key="6">
    <source>
        <dbReference type="ARBA" id="ARBA00022989"/>
    </source>
</evidence>
<proteinExistence type="predicted"/>
<reference evidence="11 12" key="1">
    <citation type="journal article" date="2024" name="Ann. Entomol. Soc. Am.">
        <title>Genomic analyses of the southern and eastern yellowjacket wasps (Hymenoptera: Vespidae) reveal evolutionary signatures of social life.</title>
        <authorList>
            <person name="Catto M.A."/>
            <person name="Caine P.B."/>
            <person name="Orr S.E."/>
            <person name="Hunt B.G."/>
            <person name="Goodisman M.A.D."/>
        </authorList>
    </citation>
    <scope>NUCLEOTIDE SEQUENCE [LARGE SCALE GENOMIC DNA]</scope>
    <source>
        <strain evidence="11">232</strain>
        <tissue evidence="11">Head and thorax</tissue>
    </source>
</reference>
<keyword evidence="12" id="KW-1185">Reference proteome</keyword>
<accession>A0ABD2AQV9</accession>
<comment type="caution">
    <text evidence="11">The sequence shown here is derived from an EMBL/GenBank/DDBJ whole genome shotgun (WGS) entry which is preliminary data.</text>
</comment>
<dbReference type="GO" id="GO:0007165">
    <property type="term" value="P:signal transduction"/>
    <property type="evidence" value="ECO:0007669"/>
    <property type="project" value="UniProtKB-KW"/>
</dbReference>
<organism evidence="11 12">
    <name type="scientific">Vespula maculifrons</name>
    <name type="common">Eastern yellow jacket</name>
    <name type="synonym">Wasp</name>
    <dbReference type="NCBI Taxonomy" id="7453"/>
    <lineage>
        <taxon>Eukaryota</taxon>
        <taxon>Metazoa</taxon>
        <taxon>Ecdysozoa</taxon>
        <taxon>Arthropoda</taxon>
        <taxon>Hexapoda</taxon>
        <taxon>Insecta</taxon>
        <taxon>Pterygota</taxon>
        <taxon>Neoptera</taxon>
        <taxon>Endopterygota</taxon>
        <taxon>Hymenoptera</taxon>
        <taxon>Apocrita</taxon>
        <taxon>Aculeata</taxon>
        <taxon>Vespoidea</taxon>
        <taxon>Vespidae</taxon>
        <taxon>Vespinae</taxon>
        <taxon>Vespula</taxon>
    </lineage>
</organism>
<feature type="transmembrane region" description="Helical" evidence="10">
    <location>
        <begin position="500"/>
        <end position="524"/>
    </location>
</feature>
<feature type="transmembrane region" description="Helical" evidence="10">
    <location>
        <begin position="362"/>
        <end position="385"/>
    </location>
</feature>
<comment type="subcellular location">
    <subcellularLocation>
        <location evidence="1">Cell membrane</location>
        <topology evidence="1">Multi-pass membrane protein</topology>
    </subcellularLocation>
</comment>
<evidence type="ECO:0000256" key="8">
    <source>
        <dbReference type="ARBA" id="ARBA00023170"/>
    </source>
</evidence>
<feature type="transmembrane region" description="Helical" evidence="10">
    <location>
        <begin position="646"/>
        <end position="664"/>
    </location>
</feature>
<dbReference type="PANTHER" id="PTHR21137:SF35">
    <property type="entry name" value="ODORANT RECEPTOR 19A-RELATED"/>
    <property type="match status" value="1"/>
</dbReference>
<keyword evidence="3" id="KW-0716">Sensory transduction</keyword>
<keyword evidence="4 10" id="KW-0812">Transmembrane</keyword>
<evidence type="ECO:0000256" key="4">
    <source>
        <dbReference type="ARBA" id="ARBA00022692"/>
    </source>
</evidence>
<keyword evidence="9" id="KW-0807">Transducer</keyword>
<evidence type="ECO:0000256" key="10">
    <source>
        <dbReference type="SAM" id="Phobius"/>
    </source>
</evidence>
<protein>
    <submittedName>
        <fullName evidence="11">Odorant receptor 13a-like</fullName>
    </submittedName>
</protein>
<keyword evidence="7 10" id="KW-0472">Membrane</keyword>
<dbReference type="GO" id="GO:0005886">
    <property type="term" value="C:plasma membrane"/>
    <property type="evidence" value="ECO:0007669"/>
    <property type="project" value="UniProtKB-SubCell"/>
</dbReference>
<gene>
    <name evidence="11" type="ORF">V1477_019603</name>
</gene>
<sequence>MFHLAMTFSYYTICVAFILGPTILPRPFPTFAEYPFKVESHPIHEIIYFQQAFVGIQAAVGVTIDCQVAFLLWYTGARFEILAIKLTNIVNEDELKACIKLHDDLLRYGKNVVKAVRFIILTSIGVSSADSITLKLQFVSLMTGSIFELFLCCRPADNLMEMSSAVGSAAYRSNWIDKSAKMKSSIYFLIQRSQKPITISVDGILPPLSLQYYLSQIVIEMETVIREATPSERAVLEKYVNRSATLHICLTFGFYIASINMLIGPLFLPQPFPGYSVFPFKTDTHPIYEIAYFAVSYPGLQSSAAATVDCQVAFLLWFAGARFEMLKNEIDEVLDEHDLKKCIIKHNHILTYAENIVNSVRYLILTAVIVTSILVVFSGFLFFFVDSFIIKFQFLILDIVAVIQLYLNSNPAENLIEMSTEIGSAVYNLNWTDKSKMIWRNMYILMQRSQKPVILTVGGFLPALSLGYYMSSIITEMESIVKLAAPHEKAVLQKYVNRSALLHIFLTFGFYLSSTNIVLGPIFLSQSLPTFAVYPFDTASHPVYEIVYLTQAITGIQASTGATIDCQVALLLWFAGARFEMLEIEIANSVDEYDLNRCIEKHRQILSYAEKVVNTVRFVILATVGITTILIVFSGLLLLFSDSITVKFQFLVLDVVAIIQLFLNSHPAENLIEMSSAIGMAAYDLNWIDKSRKICKNLYILIQRSQKPVTVSIAGFIPELSLTYYMSSIVTEMESIVKLAAPHDKAILEKYVKRCALLHIFLTFGFYLAGMNIVLGPIFLSQSLPTFAVYPFDTESHPIYEIVYIQQAFTCIQASTGATIDCQVALLLWFAGARFEMLEIEIANSVNEYDLNRCIEKHRQILSYAEKVVKTVRFVILATVGITTILIVFSGLLLLFSDSITVKFQFLVLDIVAIIQLFLNSYPAENLIEMSTAIGLAAYDLNWFDKSRKMCKNLYILIQRSQKPVTISIAGFIPELSLTYYMSFLSSSFSYFTTLRAAVN</sequence>
<feature type="transmembrane region" description="Helical" evidence="10">
    <location>
        <begin position="248"/>
        <end position="268"/>
    </location>
</feature>
<feature type="transmembrane region" description="Helical" evidence="10">
    <location>
        <begin position="755"/>
        <end position="780"/>
    </location>
</feature>
<feature type="transmembrane region" description="Helical" evidence="10">
    <location>
        <begin position="618"/>
        <end position="640"/>
    </location>
</feature>